<gene>
    <name evidence="2" type="ORF">DAPPUDRAFT_332699</name>
</gene>
<feature type="domain" description="Transposable element P transposase-like GTP-binding insertion" evidence="1">
    <location>
        <begin position="31"/>
        <end position="76"/>
    </location>
</feature>
<dbReference type="HOGENOM" id="CLU_2075497_0_0_1"/>
<evidence type="ECO:0000259" key="1">
    <source>
        <dbReference type="Pfam" id="PF21788"/>
    </source>
</evidence>
<organism evidence="2 3">
    <name type="scientific">Daphnia pulex</name>
    <name type="common">Water flea</name>
    <dbReference type="NCBI Taxonomy" id="6669"/>
    <lineage>
        <taxon>Eukaryota</taxon>
        <taxon>Metazoa</taxon>
        <taxon>Ecdysozoa</taxon>
        <taxon>Arthropoda</taxon>
        <taxon>Crustacea</taxon>
        <taxon>Branchiopoda</taxon>
        <taxon>Diplostraca</taxon>
        <taxon>Cladocera</taxon>
        <taxon>Anomopoda</taxon>
        <taxon>Daphniidae</taxon>
        <taxon>Daphnia</taxon>
    </lineage>
</organism>
<dbReference type="OrthoDB" id="7312725at2759"/>
<name>E9HQQ0_DAPPU</name>
<dbReference type="KEGG" id="dpx:DAPPUDRAFT_332699"/>
<dbReference type="Proteomes" id="UP000000305">
    <property type="component" value="Unassembled WGS sequence"/>
</dbReference>
<evidence type="ECO:0000313" key="2">
    <source>
        <dbReference type="EMBL" id="EFX65944.1"/>
    </source>
</evidence>
<evidence type="ECO:0000313" key="3">
    <source>
        <dbReference type="Proteomes" id="UP000000305"/>
    </source>
</evidence>
<dbReference type="AlphaFoldDB" id="E9HQQ0"/>
<dbReference type="EMBL" id="GL732723">
    <property type="protein sequence ID" value="EFX65944.1"/>
    <property type="molecule type" value="Genomic_DNA"/>
</dbReference>
<dbReference type="InterPro" id="IPR048366">
    <property type="entry name" value="TNP-like_GBD"/>
</dbReference>
<keyword evidence="3" id="KW-1185">Reference proteome</keyword>
<sequence length="118" mass="14190">MEEYFKHKDVQFRGEKVDFYHFKKLFEVTNYSEFTAAGFEYYRIDLGIELFKNTEPTVDMVRLLNAAFDVMNGRHRDESISKEYWKEKHKLLYKMLNVLHELLDAIAITEHLFTEGNL</sequence>
<dbReference type="Pfam" id="PF21788">
    <property type="entry name" value="TNP-like_GBD"/>
    <property type="match status" value="1"/>
</dbReference>
<proteinExistence type="predicted"/>
<dbReference type="InParanoid" id="E9HQQ0"/>
<reference evidence="2 3" key="1">
    <citation type="journal article" date="2011" name="Science">
        <title>The ecoresponsive genome of Daphnia pulex.</title>
        <authorList>
            <person name="Colbourne J.K."/>
            <person name="Pfrender M.E."/>
            <person name="Gilbert D."/>
            <person name="Thomas W.K."/>
            <person name="Tucker A."/>
            <person name="Oakley T.H."/>
            <person name="Tokishita S."/>
            <person name="Aerts A."/>
            <person name="Arnold G.J."/>
            <person name="Basu M.K."/>
            <person name="Bauer D.J."/>
            <person name="Caceres C.E."/>
            <person name="Carmel L."/>
            <person name="Casola C."/>
            <person name="Choi J.H."/>
            <person name="Detter J.C."/>
            <person name="Dong Q."/>
            <person name="Dusheyko S."/>
            <person name="Eads B.D."/>
            <person name="Frohlich T."/>
            <person name="Geiler-Samerotte K.A."/>
            <person name="Gerlach D."/>
            <person name="Hatcher P."/>
            <person name="Jogdeo S."/>
            <person name="Krijgsveld J."/>
            <person name="Kriventseva E.V."/>
            <person name="Kultz D."/>
            <person name="Laforsch C."/>
            <person name="Lindquist E."/>
            <person name="Lopez J."/>
            <person name="Manak J.R."/>
            <person name="Muller J."/>
            <person name="Pangilinan J."/>
            <person name="Patwardhan R.P."/>
            <person name="Pitluck S."/>
            <person name="Pritham E.J."/>
            <person name="Rechtsteiner A."/>
            <person name="Rho M."/>
            <person name="Rogozin I.B."/>
            <person name="Sakarya O."/>
            <person name="Salamov A."/>
            <person name="Schaack S."/>
            <person name="Shapiro H."/>
            <person name="Shiga Y."/>
            <person name="Skalitzky C."/>
            <person name="Smith Z."/>
            <person name="Souvorov A."/>
            <person name="Sung W."/>
            <person name="Tang Z."/>
            <person name="Tsuchiya D."/>
            <person name="Tu H."/>
            <person name="Vos H."/>
            <person name="Wang M."/>
            <person name="Wolf Y.I."/>
            <person name="Yamagata H."/>
            <person name="Yamada T."/>
            <person name="Ye Y."/>
            <person name="Shaw J.R."/>
            <person name="Andrews J."/>
            <person name="Crease T.J."/>
            <person name="Tang H."/>
            <person name="Lucas S.M."/>
            <person name="Robertson H.M."/>
            <person name="Bork P."/>
            <person name="Koonin E.V."/>
            <person name="Zdobnov E.M."/>
            <person name="Grigoriev I.V."/>
            <person name="Lynch M."/>
            <person name="Boore J.L."/>
        </authorList>
    </citation>
    <scope>NUCLEOTIDE SEQUENCE [LARGE SCALE GENOMIC DNA]</scope>
</reference>
<protein>
    <recommendedName>
        <fullName evidence="1">Transposable element P transposase-like GTP-binding insertion domain-containing protein</fullName>
    </recommendedName>
</protein>
<accession>E9HQQ0</accession>